<dbReference type="EMBL" id="JADBGQ010000004">
    <property type="protein sequence ID" value="KAG5402021.1"/>
    <property type="molecule type" value="Genomic_DNA"/>
</dbReference>
<accession>A0ABQ7MW38</accession>
<protein>
    <submittedName>
        <fullName evidence="2">Uncharacterized protein</fullName>
    </submittedName>
</protein>
<evidence type="ECO:0000313" key="2">
    <source>
        <dbReference type="EMBL" id="KAG5402021.1"/>
    </source>
</evidence>
<feature type="compositionally biased region" description="Basic and acidic residues" evidence="1">
    <location>
        <begin position="16"/>
        <end position="26"/>
    </location>
</feature>
<dbReference type="Proteomes" id="UP000823674">
    <property type="component" value="Chromosome A04"/>
</dbReference>
<gene>
    <name evidence="2" type="primary">A04g507620.1_BraROA</name>
    <name evidence="2" type="ORF">IGI04_016628</name>
</gene>
<feature type="compositionally biased region" description="Low complexity" evidence="1">
    <location>
        <begin position="27"/>
        <end position="70"/>
    </location>
</feature>
<evidence type="ECO:0000256" key="1">
    <source>
        <dbReference type="SAM" id="MobiDB-lite"/>
    </source>
</evidence>
<proteinExistence type="predicted"/>
<sequence>MRSPFLRDHKSEAKLCRKFPKVENPSRRAPSPSLLRRLSLSSLSPARRSLSLSSPSPSLSLPSHALSLSPSRRRREVVVLTRSQPSQSSFPDPDPDLRLRLIVHGIARMIDEWIMMHKNPHIDKWDLMN</sequence>
<evidence type="ECO:0000313" key="3">
    <source>
        <dbReference type="Proteomes" id="UP000823674"/>
    </source>
</evidence>
<comment type="caution">
    <text evidence="2">The sequence shown here is derived from an EMBL/GenBank/DDBJ whole genome shotgun (WGS) entry which is preliminary data.</text>
</comment>
<organism evidence="2 3">
    <name type="scientific">Brassica rapa subsp. trilocularis</name>
    <dbReference type="NCBI Taxonomy" id="1813537"/>
    <lineage>
        <taxon>Eukaryota</taxon>
        <taxon>Viridiplantae</taxon>
        <taxon>Streptophyta</taxon>
        <taxon>Embryophyta</taxon>
        <taxon>Tracheophyta</taxon>
        <taxon>Spermatophyta</taxon>
        <taxon>Magnoliopsida</taxon>
        <taxon>eudicotyledons</taxon>
        <taxon>Gunneridae</taxon>
        <taxon>Pentapetalae</taxon>
        <taxon>rosids</taxon>
        <taxon>malvids</taxon>
        <taxon>Brassicales</taxon>
        <taxon>Brassicaceae</taxon>
        <taxon>Brassiceae</taxon>
        <taxon>Brassica</taxon>
    </lineage>
</organism>
<reference evidence="2 3" key="1">
    <citation type="submission" date="2021-03" db="EMBL/GenBank/DDBJ databases">
        <authorList>
            <person name="King G.J."/>
            <person name="Bancroft I."/>
            <person name="Baten A."/>
            <person name="Bloomfield J."/>
            <person name="Borpatragohain P."/>
            <person name="He Z."/>
            <person name="Irish N."/>
            <person name="Irwin J."/>
            <person name="Liu K."/>
            <person name="Mauleon R.P."/>
            <person name="Moore J."/>
            <person name="Morris R."/>
            <person name="Ostergaard L."/>
            <person name="Wang B."/>
            <person name="Wells R."/>
        </authorList>
    </citation>
    <scope>NUCLEOTIDE SEQUENCE [LARGE SCALE GENOMIC DNA]</scope>
    <source>
        <strain evidence="2">R-o-18</strain>
        <tissue evidence="2">Leaf</tissue>
    </source>
</reference>
<name>A0ABQ7MW38_BRACM</name>
<feature type="region of interest" description="Disordered" evidence="1">
    <location>
        <begin position="16"/>
        <end position="72"/>
    </location>
</feature>
<keyword evidence="3" id="KW-1185">Reference proteome</keyword>